<feature type="transmembrane region" description="Helical" evidence="1">
    <location>
        <begin position="135"/>
        <end position="152"/>
    </location>
</feature>
<feature type="transmembrane region" description="Helical" evidence="1">
    <location>
        <begin position="209"/>
        <end position="231"/>
    </location>
</feature>
<keyword evidence="1" id="KW-0812">Transmembrane</keyword>
<evidence type="ECO:0000313" key="3">
    <source>
        <dbReference type="Proteomes" id="UP000008229"/>
    </source>
</evidence>
<name>D3EZM9_CONWI</name>
<dbReference type="Proteomes" id="UP000008229">
    <property type="component" value="Chromosome"/>
</dbReference>
<evidence type="ECO:0000313" key="2">
    <source>
        <dbReference type="EMBL" id="ADB53867.1"/>
    </source>
</evidence>
<reference evidence="2 3" key="1">
    <citation type="journal article" date="2010" name="Stand. Genomic Sci.">
        <title>Complete genome sequence of Conexibacter woesei type strain (ID131577).</title>
        <authorList>
            <person name="Pukall R."/>
            <person name="Lapidus A."/>
            <person name="Glavina Del Rio T."/>
            <person name="Copeland A."/>
            <person name="Tice H."/>
            <person name="Cheng J.-F."/>
            <person name="Lucas S."/>
            <person name="Chen F."/>
            <person name="Nolan M."/>
            <person name="Bruce D."/>
            <person name="Goodwin L."/>
            <person name="Pitluck S."/>
            <person name="Mavromatis K."/>
            <person name="Ivanova N."/>
            <person name="Ovchinnikova G."/>
            <person name="Pati A."/>
            <person name="Chen A."/>
            <person name="Palaniappan K."/>
            <person name="Land M."/>
            <person name="Hauser L."/>
            <person name="Chang Y.-J."/>
            <person name="Jeffries C.D."/>
            <person name="Chain P."/>
            <person name="Meincke L."/>
            <person name="Sims D."/>
            <person name="Brettin T."/>
            <person name="Detter J.C."/>
            <person name="Rohde M."/>
            <person name="Goeker M."/>
            <person name="Bristow J."/>
            <person name="Eisen J.A."/>
            <person name="Markowitz V."/>
            <person name="Kyrpides N.C."/>
            <person name="Klenk H.-P."/>
            <person name="Hugenholtz P."/>
        </authorList>
    </citation>
    <scope>NUCLEOTIDE SEQUENCE [LARGE SCALE GENOMIC DNA]</scope>
    <source>
        <strain evidence="3">DSM 14684 / CIP 108061 / JCM 11494 / NBRC 100937 / ID131577</strain>
    </source>
</reference>
<organism evidence="2 3">
    <name type="scientific">Conexibacter woesei (strain DSM 14684 / CCUG 47730 / CIP 108061 / JCM 11494 / NBRC 100937 / ID131577)</name>
    <dbReference type="NCBI Taxonomy" id="469383"/>
    <lineage>
        <taxon>Bacteria</taxon>
        <taxon>Bacillati</taxon>
        <taxon>Actinomycetota</taxon>
        <taxon>Thermoleophilia</taxon>
        <taxon>Solirubrobacterales</taxon>
        <taxon>Conexibacteraceae</taxon>
        <taxon>Conexibacter</taxon>
    </lineage>
</organism>
<dbReference type="KEGG" id="cwo:Cwoe_5462"/>
<feature type="transmembrane region" description="Helical" evidence="1">
    <location>
        <begin position="180"/>
        <end position="197"/>
    </location>
</feature>
<accession>D3EZM9</accession>
<feature type="transmembrane region" description="Helical" evidence="1">
    <location>
        <begin position="20"/>
        <end position="41"/>
    </location>
</feature>
<dbReference type="AlphaFoldDB" id="D3EZM9"/>
<proteinExistence type="predicted"/>
<reference evidence="3" key="2">
    <citation type="submission" date="2010-01" db="EMBL/GenBank/DDBJ databases">
        <title>The complete genome of Conexibacter woesei DSM 14684.</title>
        <authorList>
            <consortium name="US DOE Joint Genome Institute (JGI-PGF)"/>
            <person name="Lucas S."/>
            <person name="Copeland A."/>
            <person name="Lapidus A."/>
            <person name="Glavina del Rio T."/>
            <person name="Dalin E."/>
            <person name="Tice H."/>
            <person name="Bruce D."/>
            <person name="Goodwin L."/>
            <person name="Pitluck S."/>
            <person name="Kyrpides N."/>
            <person name="Mavromatis K."/>
            <person name="Ivanova N."/>
            <person name="Mikhailova N."/>
            <person name="Chertkov O."/>
            <person name="Brettin T."/>
            <person name="Detter J.C."/>
            <person name="Han C."/>
            <person name="Larimer F."/>
            <person name="Land M."/>
            <person name="Hauser L."/>
            <person name="Markowitz V."/>
            <person name="Cheng J.-F."/>
            <person name="Hugenholtz P."/>
            <person name="Woyke T."/>
            <person name="Wu D."/>
            <person name="Pukall R."/>
            <person name="Steenblock K."/>
            <person name="Schneider S."/>
            <person name="Klenk H.-P."/>
            <person name="Eisen J.A."/>
        </authorList>
    </citation>
    <scope>NUCLEOTIDE SEQUENCE [LARGE SCALE GENOMIC DNA]</scope>
    <source>
        <strain evidence="3">DSM 14684 / CIP 108061 / JCM 11494 / NBRC 100937 / ID131577</strain>
    </source>
</reference>
<evidence type="ECO:0008006" key="4">
    <source>
        <dbReference type="Google" id="ProtNLM"/>
    </source>
</evidence>
<keyword evidence="3" id="KW-1185">Reference proteome</keyword>
<keyword evidence="1" id="KW-1133">Transmembrane helix</keyword>
<keyword evidence="1" id="KW-0472">Membrane</keyword>
<dbReference type="RefSeq" id="WP_012936918.1">
    <property type="nucleotide sequence ID" value="NC_013739.1"/>
</dbReference>
<protein>
    <recommendedName>
        <fullName evidence="4">Glycosyltransferase RgtA/B/C/D-like domain-containing protein</fullName>
    </recommendedName>
</protein>
<evidence type="ECO:0000256" key="1">
    <source>
        <dbReference type="SAM" id="Phobius"/>
    </source>
</evidence>
<dbReference type="HOGENOM" id="CLU_578359_0_0_11"/>
<feature type="transmembrane region" description="Helical" evidence="1">
    <location>
        <begin position="159"/>
        <end position="174"/>
    </location>
</feature>
<dbReference type="STRING" id="469383.Cwoe_5462"/>
<gene>
    <name evidence="2" type="ordered locus">Cwoe_5462</name>
</gene>
<dbReference type="OrthoDB" id="7957736at2"/>
<feature type="transmembrane region" description="Helical" evidence="1">
    <location>
        <begin position="437"/>
        <end position="457"/>
    </location>
</feature>
<sequence length="472" mass="51592">MLTTSGQAPRANTMTRRAALEYAGVAAIFVLVTAVVALGFWPGRMNADTLVQIAQIRGNYYTNHHAPILQALWRPFFVNGAGPGWVLTAQTLCFMSGAWLIFRLTFRRVPAALAAAVVAFTPPTFGSLGLIGRDVWFLSLLLLSFGLVATAYRCAGRKRTLVCVGAVLAAWLALAARQNAAVSVVVPIVAVAFLVLRNWRGDRWGARGLVVRSVAAGVLATLAMMMSLTVVKDAIGVTPAYPTGSLFAYDLAMYSLDDGTNRFPASILPQRDMTQIQQLANVDSANALVASPTSPIRWPISKHVDGVLQDAWIDRVTADPLGYLRIRTRLFLRQIALTRDAVWTYHPFIDPNPWGYRTTFPWANDIANDYEDAFADAQLNGNTVFAVWIYLLASAVAVVLCLRRRTTVRVLIAGLAAMPLLYQAGLYFGAMGTIFRFEYPAVVLGTIVMVFGVQRAWQLRPAAMRGRRHAGA</sequence>
<dbReference type="EMBL" id="CP001854">
    <property type="protein sequence ID" value="ADB53867.1"/>
    <property type="molecule type" value="Genomic_DNA"/>
</dbReference>
<feature type="transmembrane region" description="Helical" evidence="1">
    <location>
        <begin position="82"/>
        <end position="102"/>
    </location>
</feature>
<feature type="transmembrane region" description="Helical" evidence="1">
    <location>
        <begin position="410"/>
        <end position="431"/>
    </location>
</feature>
<feature type="transmembrane region" description="Helical" evidence="1">
    <location>
        <begin position="385"/>
        <end position="403"/>
    </location>
</feature>
<feature type="transmembrane region" description="Helical" evidence="1">
    <location>
        <begin position="109"/>
        <end position="129"/>
    </location>
</feature>